<dbReference type="AlphaFoldDB" id="A0A2T1LVT8"/>
<dbReference type="RefSeq" id="WP_106457614.1">
    <property type="nucleotide sequence ID" value="NZ_PXOH01000016.1"/>
</dbReference>
<dbReference type="EMBL" id="PXOH01000016">
    <property type="protein sequence ID" value="PSF35967.1"/>
    <property type="molecule type" value="Genomic_DNA"/>
</dbReference>
<evidence type="ECO:0000313" key="2">
    <source>
        <dbReference type="Proteomes" id="UP000239001"/>
    </source>
</evidence>
<organism evidence="1 2">
    <name type="scientific">Aphanothece hegewaldii CCALA 016</name>
    <dbReference type="NCBI Taxonomy" id="2107694"/>
    <lineage>
        <taxon>Bacteria</taxon>
        <taxon>Bacillati</taxon>
        <taxon>Cyanobacteriota</taxon>
        <taxon>Cyanophyceae</taxon>
        <taxon>Oscillatoriophycideae</taxon>
        <taxon>Chroococcales</taxon>
        <taxon>Aphanothecaceae</taxon>
        <taxon>Aphanothece</taxon>
    </lineage>
</organism>
<sequence>MRLYCKSYQELCHFRSHYQQILPDVARQAKPLIVWYIDCLEDEITHRQGATAHWRKAVRVAANS</sequence>
<comment type="caution">
    <text evidence="1">The sequence shown here is derived from an EMBL/GenBank/DDBJ whole genome shotgun (WGS) entry which is preliminary data.</text>
</comment>
<protein>
    <submittedName>
        <fullName evidence="1">Uncharacterized protein</fullName>
    </submittedName>
</protein>
<dbReference type="Proteomes" id="UP000239001">
    <property type="component" value="Unassembled WGS sequence"/>
</dbReference>
<accession>A0A2T1LVT8</accession>
<proteinExistence type="predicted"/>
<gene>
    <name evidence="1" type="ORF">C7H19_14560</name>
</gene>
<evidence type="ECO:0000313" key="1">
    <source>
        <dbReference type="EMBL" id="PSF35967.1"/>
    </source>
</evidence>
<name>A0A2T1LVT8_9CHRO</name>
<keyword evidence="2" id="KW-1185">Reference proteome</keyword>
<reference evidence="1 2" key="2">
    <citation type="submission" date="2018-03" db="EMBL/GenBank/DDBJ databases">
        <authorList>
            <person name="Keele B.F."/>
        </authorList>
    </citation>
    <scope>NUCLEOTIDE SEQUENCE [LARGE SCALE GENOMIC DNA]</scope>
    <source>
        <strain evidence="1 2">CCALA 016</strain>
    </source>
</reference>
<reference evidence="1 2" key="1">
    <citation type="submission" date="2018-03" db="EMBL/GenBank/DDBJ databases">
        <title>The ancient ancestry and fast evolution of plastids.</title>
        <authorList>
            <person name="Moore K.R."/>
            <person name="Magnabosco C."/>
            <person name="Momper L."/>
            <person name="Gold D.A."/>
            <person name="Bosak T."/>
            <person name="Fournier G.P."/>
        </authorList>
    </citation>
    <scope>NUCLEOTIDE SEQUENCE [LARGE SCALE GENOMIC DNA]</scope>
    <source>
        <strain evidence="1 2">CCALA 016</strain>
    </source>
</reference>